<comment type="subcellular location">
    <subcellularLocation>
        <location evidence="1">Endoplasmic reticulum membrane</location>
        <topology evidence="1">Single-pass membrane protein</topology>
        <orientation evidence="1">Cytoplasmic side</orientation>
    </subcellularLocation>
    <subcellularLocation>
        <location evidence="10">Microsome membrane</location>
        <topology evidence="10">Single-pass membrane protein</topology>
        <orientation evidence="10">Cytoplasmic side</orientation>
    </subcellularLocation>
</comment>
<evidence type="ECO:0000256" key="9">
    <source>
        <dbReference type="ARBA" id="ARBA00023136"/>
    </source>
</evidence>
<evidence type="ECO:0000256" key="12">
    <source>
        <dbReference type="RuleBase" id="RU362121"/>
    </source>
</evidence>
<keyword evidence="9 12" id="KW-0472">Membrane</keyword>
<protein>
    <submittedName>
        <fullName evidence="14">Oxidoreductase</fullName>
    </submittedName>
</protein>
<evidence type="ECO:0000256" key="8">
    <source>
        <dbReference type="ARBA" id="ARBA00023004"/>
    </source>
</evidence>
<dbReference type="PROSITE" id="PS50255">
    <property type="entry name" value="CYTOCHROME_B5_2"/>
    <property type="match status" value="1"/>
</dbReference>
<organism evidence="14 16">
    <name type="scientific">Lithospermum erythrorhizon</name>
    <name type="common">Purple gromwell</name>
    <name type="synonym">Lithospermum officinale var. erythrorhizon</name>
    <dbReference type="NCBI Taxonomy" id="34254"/>
    <lineage>
        <taxon>Eukaryota</taxon>
        <taxon>Viridiplantae</taxon>
        <taxon>Streptophyta</taxon>
        <taxon>Embryophyta</taxon>
        <taxon>Tracheophyta</taxon>
        <taxon>Spermatophyta</taxon>
        <taxon>Magnoliopsida</taxon>
        <taxon>eudicotyledons</taxon>
        <taxon>Gunneridae</taxon>
        <taxon>Pentapetalae</taxon>
        <taxon>asterids</taxon>
        <taxon>lamiids</taxon>
        <taxon>Boraginales</taxon>
        <taxon>Boraginaceae</taxon>
        <taxon>Boraginoideae</taxon>
        <taxon>Lithospermeae</taxon>
        <taxon>Lithospermum</taxon>
    </lineage>
</organism>
<dbReference type="PROSITE" id="PS00191">
    <property type="entry name" value="CYTOCHROME_B5_1"/>
    <property type="match status" value="1"/>
</dbReference>
<feature type="transmembrane region" description="Helical" evidence="12">
    <location>
        <begin position="115"/>
        <end position="135"/>
    </location>
</feature>
<dbReference type="EMBL" id="BAABME010029363">
    <property type="protein sequence ID" value="GAA0183557.1"/>
    <property type="molecule type" value="Genomic_DNA"/>
</dbReference>
<evidence type="ECO:0000313" key="16">
    <source>
        <dbReference type="Proteomes" id="UP001454036"/>
    </source>
</evidence>
<evidence type="ECO:0000256" key="11">
    <source>
        <dbReference type="ARBA" id="ARBA00038168"/>
    </source>
</evidence>
<evidence type="ECO:0000256" key="10">
    <source>
        <dbReference type="ARBA" id="ARBA00037877"/>
    </source>
</evidence>
<keyword evidence="3 12" id="KW-0349">Heme</keyword>
<dbReference type="GO" id="GO:0020037">
    <property type="term" value="F:heme binding"/>
    <property type="evidence" value="ECO:0007669"/>
    <property type="project" value="UniProtKB-UniRule"/>
</dbReference>
<dbReference type="InterPro" id="IPR001199">
    <property type="entry name" value="Cyt_B5-like_heme/steroid-bd"/>
</dbReference>
<dbReference type="SMART" id="SM01117">
    <property type="entry name" value="Cyt-b5"/>
    <property type="match status" value="1"/>
</dbReference>
<evidence type="ECO:0000256" key="7">
    <source>
        <dbReference type="ARBA" id="ARBA00022848"/>
    </source>
</evidence>
<accession>A0AAV3RN35</accession>
<dbReference type="AlphaFoldDB" id="A0AAV3RN35"/>
<evidence type="ECO:0000256" key="1">
    <source>
        <dbReference type="ARBA" id="ARBA00004131"/>
    </source>
</evidence>
<evidence type="ECO:0000256" key="3">
    <source>
        <dbReference type="ARBA" id="ARBA00022617"/>
    </source>
</evidence>
<evidence type="ECO:0000256" key="4">
    <source>
        <dbReference type="ARBA" id="ARBA00022692"/>
    </source>
</evidence>
<dbReference type="Proteomes" id="UP001454036">
    <property type="component" value="Unassembled WGS sequence"/>
</dbReference>
<keyword evidence="4 12" id="KW-0812">Transmembrane</keyword>
<evidence type="ECO:0000313" key="14">
    <source>
        <dbReference type="EMBL" id="GAA0176548.1"/>
    </source>
</evidence>
<dbReference type="PANTHER" id="PTHR19359">
    <property type="entry name" value="CYTOCHROME B5"/>
    <property type="match status" value="1"/>
</dbReference>
<evidence type="ECO:0000256" key="5">
    <source>
        <dbReference type="ARBA" id="ARBA00022723"/>
    </source>
</evidence>
<comment type="similarity">
    <text evidence="11 12">Belongs to the cytochrome b5 family.</text>
</comment>
<reference evidence="14 16" key="1">
    <citation type="submission" date="2024-01" db="EMBL/GenBank/DDBJ databases">
        <title>The complete chloroplast genome sequence of Lithospermum erythrorhizon: insights into the phylogenetic relationship among Boraginaceae species and the maternal lineages of purple gromwells.</title>
        <authorList>
            <person name="Okada T."/>
            <person name="Watanabe K."/>
        </authorList>
    </citation>
    <scope>NUCLEOTIDE SEQUENCE [LARGE SCALE GENOMIC DNA]</scope>
</reference>
<evidence type="ECO:0000313" key="15">
    <source>
        <dbReference type="EMBL" id="GAA0183557.1"/>
    </source>
</evidence>
<dbReference type="Gene3D" id="3.10.120.10">
    <property type="entry name" value="Cytochrome b5-like heme/steroid binding domain"/>
    <property type="match status" value="1"/>
</dbReference>
<keyword evidence="8 12" id="KW-0408">Iron</keyword>
<evidence type="ECO:0000256" key="2">
    <source>
        <dbReference type="ARBA" id="ARBA00022448"/>
    </source>
</evidence>
<dbReference type="InterPro" id="IPR050668">
    <property type="entry name" value="Cytochrome_b5"/>
</dbReference>
<dbReference type="InterPro" id="IPR018506">
    <property type="entry name" value="Cyt_B5_heme-BS"/>
</dbReference>
<keyword evidence="6" id="KW-0256">Endoplasmic reticulum</keyword>
<dbReference type="PRINTS" id="PR00363">
    <property type="entry name" value="CYTOCHROMEB5"/>
</dbReference>
<dbReference type="FunFam" id="3.10.120.10:FF:000002">
    <property type="entry name" value="Cytochrome b5 type B"/>
    <property type="match status" value="1"/>
</dbReference>
<sequence>MKMEEVFTLSQVARHNLKQDCWLVIDGKVFDVTKFLEEHPGGEDVLIEYSGTDATKAFEDIGHSKKAKNLLLKYRVGHLPGFDFPVTKFTNDEPPFQKEMKAFVIKEDSKTKKTALVELFVPLLVVVFYLSYRYFFWAI</sequence>
<keyword evidence="5 12" id="KW-0479">Metal-binding</keyword>
<comment type="caution">
    <text evidence="14">The sequence shown here is derived from an EMBL/GenBank/DDBJ whole genome shotgun (WGS) entry which is preliminary data.</text>
</comment>
<proteinExistence type="inferred from homology"/>
<evidence type="ECO:0000259" key="13">
    <source>
        <dbReference type="PROSITE" id="PS50255"/>
    </source>
</evidence>
<dbReference type="GO" id="GO:0046872">
    <property type="term" value="F:metal ion binding"/>
    <property type="evidence" value="ECO:0007669"/>
    <property type="project" value="UniProtKB-UniRule"/>
</dbReference>
<dbReference type="SUPFAM" id="SSF55856">
    <property type="entry name" value="Cytochrome b5-like heme/steroid binding domain"/>
    <property type="match status" value="1"/>
</dbReference>
<feature type="domain" description="Cytochrome b5 heme-binding" evidence="13">
    <location>
        <begin position="4"/>
        <end position="80"/>
    </location>
</feature>
<dbReference type="Pfam" id="PF00173">
    <property type="entry name" value="Cyt-b5"/>
    <property type="match status" value="1"/>
</dbReference>
<dbReference type="EMBL" id="BAABME010028073">
    <property type="protein sequence ID" value="GAA0176548.1"/>
    <property type="molecule type" value="Genomic_DNA"/>
</dbReference>
<keyword evidence="12" id="KW-1133">Transmembrane helix</keyword>
<gene>
    <name evidence="14" type="ORF">LIER_42096</name>
    <name evidence="15" type="ORF">LIER_42427</name>
</gene>
<evidence type="ECO:0000256" key="6">
    <source>
        <dbReference type="ARBA" id="ARBA00022824"/>
    </source>
</evidence>
<keyword evidence="2" id="KW-0813">Transport</keyword>
<dbReference type="GO" id="GO:0005789">
    <property type="term" value="C:endoplasmic reticulum membrane"/>
    <property type="evidence" value="ECO:0007669"/>
    <property type="project" value="UniProtKB-SubCell"/>
</dbReference>
<dbReference type="PANTHER" id="PTHR19359:SF14">
    <property type="entry name" value="CYTOCHROME B5 A"/>
    <property type="match status" value="1"/>
</dbReference>
<keyword evidence="16" id="KW-1185">Reference proteome</keyword>
<keyword evidence="7" id="KW-0492">Microsome</keyword>
<dbReference type="InterPro" id="IPR036400">
    <property type="entry name" value="Cyt_B5-like_heme/steroid_sf"/>
</dbReference>
<name>A0AAV3RN35_LITER</name>